<dbReference type="AlphaFoldDB" id="B2WB54"/>
<dbReference type="Proteomes" id="UP000001471">
    <property type="component" value="Unassembled WGS sequence"/>
</dbReference>
<dbReference type="HOGENOM" id="CLU_2886872_0_0_1"/>
<dbReference type="InParanoid" id="B2WB54"/>
<evidence type="ECO:0000313" key="2">
    <source>
        <dbReference type="EMBL" id="EDU49786.1"/>
    </source>
</evidence>
<feature type="region of interest" description="Disordered" evidence="1">
    <location>
        <begin position="23"/>
        <end position="63"/>
    </location>
</feature>
<dbReference type="EMBL" id="DS231621">
    <property type="protein sequence ID" value="EDU49786.1"/>
    <property type="molecule type" value="Genomic_DNA"/>
</dbReference>
<sequence length="63" mass="7167">MAYLNICNGLGLAKTDLGESWKTRDLKSSNSLHETKDRKLRYMVRRVGDDHPTPYGGQDARDD</sequence>
<evidence type="ECO:0000313" key="3">
    <source>
        <dbReference type="Proteomes" id="UP000001471"/>
    </source>
</evidence>
<evidence type="ECO:0000256" key="1">
    <source>
        <dbReference type="SAM" id="MobiDB-lite"/>
    </source>
</evidence>
<gene>
    <name evidence="2" type="ORF">PTRG_06866</name>
</gene>
<protein>
    <submittedName>
        <fullName evidence="2">Uncharacterized protein</fullName>
    </submittedName>
</protein>
<organism evidence="2 3">
    <name type="scientific">Pyrenophora tritici-repentis (strain Pt-1C-BFP)</name>
    <name type="common">Wheat tan spot fungus</name>
    <name type="synonym">Drechslera tritici-repentis</name>
    <dbReference type="NCBI Taxonomy" id="426418"/>
    <lineage>
        <taxon>Eukaryota</taxon>
        <taxon>Fungi</taxon>
        <taxon>Dikarya</taxon>
        <taxon>Ascomycota</taxon>
        <taxon>Pezizomycotina</taxon>
        <taxon>Dothideomycetes</taxon>
        <taxon>Pleosporomycetidae</taxon>
        <taxon>Pleosporales</taxon>
        <taxon>Pleosporineae</taxon>
        <taxon>Pleosporaceae</taxon>
        <taxon>Pyrenophora</taxon>
    </lineage>
</organism>
<reference evidence="3" key="1">
    <citation type="journal article" date="2013" name="G3 (Bethesda)">
        <title>Comparative genomics of a plant-pathogenic fungus, Pyrenophora tritici-repentis, reveals transduplication and the impact of repeat elements on pathogenicity and population divergence.</title>
        <authorList>
            <person name="Manning V.A."/>
            <person name="Pandelova I."/>
            <person name="Dhillon B."/>
            <person name="Wilhelm L.J."/>
            <person name="Goodwin S.B."/>
            <person name="Berlin A.M."/>
            <person name="Figueroa M."/>
            <person name="Freitag M."/>
            <person name="Hane J.K."/>
            <person name="Henrissat B."/>
            <person name="Holman W.H."/>
            <person name="Kodira C.D."/>
            <person name="Martin J."/>
            <person name="Oliver R.P."/>
            <person name="Robbertse B."/>
            <person name="Schackwitz W."/>
            <person name="Schwartz D.C."/>
            <person name="Spatafora J.W."/>
            <person name="Turgeon B.G."/>
            <person name="Yandava C."/>
            <person name="Young S."/>
            <person name="Zhou S."/>
            <person name="Zeng Q."/>
            <person name="Grigoriev I.V."/>
            <person name="Ma L.-J."/>
            <person name="Ciuffetti L.M."/>
        </authorList>
    </citation>
    <scope>NUCLEOTIDE SEQUENCE [LARGE SCALE GENOMIC DNA]</scope>
    <source>
        <strain evidence="3">Pt-1C-BFP</strain>
    </source>
</reference>
<accession>B2WB54</accession>
<name>B2WB54_PYRTR</name>
<feature type="compositionally biased region" description="Basic and acidic residues" evidence="1">
    <location>
        <begin position="23"/>
        <end position="37"/>
    </location>
</feature>
<proteinExistence type="predicted"/>